<organism evidence="1 2">
    <name type="scientific">Pandoraea horticolens</name>
    <dbReference type="NCBI Taxonomy" id="2508298"/>
    <lineage>
        <taxon>Bacteria</taxon>
        <taxon>Pseudomonadati</taxon>
        <taxon>Pseudomonadota</taxon>
        <taxon>Betaproteobacteria</taxon>
        <taxon>Burkholderiales</taxon>
        <taxon>Burkholderiaceae</taxon>
        <taxon>Pandoraea</taxon>
    </lineage>
</organism>
<proteinExistence type="predicted"/>
<dbReference type="Proteomes" id="UP000343317">
    <property type="component" value="Unassembled WGS sequence"/>
</dbReference>
<protein>
    <submittedName>
        <fullName evidence="1">Uncharacterized protein</fullName>
    </submittedName>
</protein>
<name>A0A5E4SFW9_9BURK</name>
<evidence type="ECO:0000313" key="2">
    <source>
        <dbReference type="Proteomes" id="UP000343317"/>
    </source>
</evidence>
<dbReference type="AlphaFoldDB" id="A0A5E4SFW9"/>
<accession>A0A5E4SFW9</accession>
<dbReference type="EMBL" id="CABPSM010000002">
    <property type="protein sequence ID" value="VVD74205.1"/>
    <property type="molecule type" value="Genomic_DNA"/>
</dbReference>
<evidence type="ECO:0000313" key="1">
    <source>
        <dbReference type="EMBL" id="VVD74205.1"/>
    </source>
</evidence>
<dbReference type="RefSeq" id="WP_150619293.1">
    <property type="nucleotide sequence ID" value="NZ_CABPSM010000002.1"/>
</dbReference>
<keyword evidence="2" id="KW-1185">Reference proteome</keyword>
<sequence length="127" mass="13845">MTDRELLEMAANAAGLQINAKEQAAHSDTHSAWLAWQARAALSADGGEPHREAKVGPLIYEACGSLPEGWRVRIEFENGYGGVVLVDPYDEERDMRADRDAPTIAEQLREAIDAAIAANQAAEERKS</sequence>
<gene>
    <name evidence="1" type="ORF">PHO31112_00745</name>
</gene>
<reference evidence="1 2" key="1">
    <citation type="submission" date="2019-08" db="EMBL/GenBank/DDBJ databases">
        <authorList>
            <person name="Peeters C."/>
        </authorList>
    </citation>
    <scope>NUCLEOTIDE SEQUENCE [LARGE SCALE GENOMIC DNA]</scope>
    <source>
        <strain evidence="1 2">LMG 31112</strain>
    </source>
</reference>